<keyword evidence="11" id="KW-0807">Transducer</keyword>
<dbReference type="Pfam" id="PF01094">
    <property type="entry name" value="ANF_receptor"/>
    <property type="match status" value="8"/>
</dbReference>
<comment type="subcellular location">
    <subcellularLocation>
        <location evidence="1">Cell membrane</location>
        <topology evidence="1">Multi-pass membrane protein</topology>
    </subcellularLocation>
</comment>
<dbReference type="InterPro" id="IPR017978">
    <property type="entry name" value="GPCR_3_C"/>
</dbReference>
<evidence type="ECO:0000256" key="10">
    <source>
        <dbReference type="ARBA" id="ARBA00023180"/>
    </source>
</evidence>
<comment type="similarity">
    <text evidence="2">Belongs to the G-protein coupled receptor 3 family.</text>
</comment>
<evidence type="ECO:0000256" key="12">
    <source>
        <dbReference type="SAM" id="Phobius"/>
    </source>
</evidence>
<evidence type="ECO:0000313" key="14">
    <source>
        <dbReference type="EMBL" id="KAG2463184.1"/>
    </source>
</evidence>
<evidence type="ECO:0000256" key="3">
    <source>
        <dbReference type="ARBA" id="ARBA00022475"/>
    </source>
</evidence>
<feature type="transmembrane region" description="Helical" evidence="12">
    <location>
        <begin position="1330"/>
        <end position="1352"/>
    </location>
</feature>
<dbReference type="PANTHER" id="PTHR24061:SF528">
    <property type="entry name" value="C-FAMILY ODORANT RECEPTOR OLFCD2-RELATED"/>
    <property type="match status" value="1"/>
</dbReference>
<feature type="domain" description="G-protein coupled receptors family 3 profile" evidence="13">
    <location>
        <begin position="2355"/>
        <end position="2424"/>
    </location>
</feature>
<keyword evidence="5" id="KW-0732">Signal</keyword>
<evidence type="ECO:0000256" key="4">
    <source>
        <dbReference type="ARBA" id="ARBA00022692"/>
    </source>
</evidence>
<keyword evidence="9" id="KW-0675">Receptor</keyword>
<dbReference type="FunFam" id="2.10.50.30:FF:000002">
    <property type="entry name" value="Vomeronasal 2 receptor, h1"/>
    <property type="match status" value="2"/>
</dbReference>
<dbReference type="PROSITE" id="PS00981">
    <property type="entry name" value="G_PROTEIN_RECEP_F3_3"/>
    <property type="match status" value="1"/>
</dbReference>
<keyword evidence="8 12" id="KW-0472">Membrane</keyword>
<evidence type="ECO:0000256" key="6">
    <source>
        <dbReference type="ARBA" id="ARBA00022989"/>
    </source>
</evidence>
<evidence type="ECO:0000256" key="7">
    <source>
        <dbReference type="ARBA" id="ARBA00023040"/>
    </source>
</evidence>
<dbReference type="CDD" id="cd06364">
    <property type="entry name" value="PBP1_CaSR"/>
    <property type="match status" value="2"/>
</dbReference>
<keyword evidence="10" id="KW-0325">Glycoprotein</keyword>
<evidence type="ECO:0000256" key="9">
    <source>
        <dbReference type="ARBA" id="ARBA00023170"/>
    </source>
</evidence>
<keyword evidence="4 12" id="KW-0812">Transmembrane</keyword>
<dbReference type="FunFam" id="3.40.50.2300:FF:000016">
    <property type="entry name" value="Taste 1 receptor member 2"/>
    <property type="match status" value="8"/>
</dbReference>
<evidence type="ECO:0000259" key="13">
    <source>
        <dbReference type="PROSITE" id="PS50259"/>
    </source>
</evidence>
<dbReference type="PANTHER" id="PTHR24061">
    <property type="entry name" value="CALCIUM-SENSING RECEPTOR-RELATED"/>
    <property type="match status" value="1"/>
</dbReference>
<dbReference type="PROSITE" id="PS50259">
    <property type="entry name" value="G_PROTEIN_RECEP_F3_4"/>
    <property type="match status" value="2"/>
</dbReference>
<evidence type="ECO:0000256" key="5">
    <source>
        <dbReference type="ARBA" id="ARBA00022729"/>
    </source>
</evidence>
<keyword evidence="6 12" id="KW-1133">Transmembrane helix</keyword>
<dbReference type="InterPro" id="IPR001828">
    <property type="entry name" value="ANF_lig-bd_rcpt"/>
</dbReference>
<dbReference type="SUPFAM" id="SSF53822">
    <property type="entry name" value="Periplasmic binding protein-like I"/>
    <property type="match status" value="8"/>
</dbReference>
<keyword evidence="7" id="KW-0297">G-protein coupled receptor</keyword>
<dbReference type="PRINTS" id="PR00592">
    <property type="entry name" value="CASENSINGR"/>
</dbReference>
<keyword evidence="3" id="KW-1003">Cell membrane</keyword>
<feature type="transmembrane region" description="Helical" evidence="12">
    <location>
        <begin position="2402"/>
        <end position="2422"/>
    </location>
</feature>
<dbReference type="GO" id="GO:0005886">
    <property type="term" value="C:plasma membrane"/>
    <property type="evidence" value="ECO:0007669"/>
    <property type="project" value="UniProtKB-SubCell"/>
</dbReference>
<dbReference type="Pfam" id="PF00003">
    <property type="entry name" value="7tm_3"/>
    <property type="match status" value="2"/>
</dbReference>
<accession>A0A8X8BQE4</accession>
<dbReference type="Proteomes" id="UP000886611">
    <property type="component" value="Unassembled WGS sequence"/>
</dbReference>
<organism evidence="14 15">
    <name type="scientific">Polypterus senegalus</name>
    <name type="common">Senegal bichir</name>
    <dbReference type="NCBI Taxonomy" id="55291"/>
    <lineage>
        <taxon>Eukaryota</taxon>
        <taxon>Metazoa</taxon>
        <taxon>Chordata</taxon>
        <taxon>Craniata</taxon>
        <taxon>Vertebrata</taxon>
        <taxon>Euteleostomi</taxon>
        <taxon>Actinopterygii</taxon>
        <taxon>Polypteriformes</taxon>
        <taxon>Polypteridae</taxon>
        <taxon>Polypterus</taxon>
    </lineage>
</organism>
<feature type="transmembrane region" description="Helical" evidence="12">
    <location>
        <begin position="1364"/>
        <end position="1380"/>
    </location>
</feature>
<evidence type="ECO:0000256" key="2">
    <source>
        <dbReference type="ARBA" id="ARBA00007242"/>
    </source>
</evidence>
<dbReference type="PROSITE" id="PS00980">
    <property type="entry name" value="G_PROTEIN_RECEP_F3_2"/>
    <property type="match status" value="1"/>
</dbReference>
<dbReference type="Gene3D" id="3.40.50.2300">
    <property type="match status" value="14"/>
</dbReference>
<feature type="domain" description="G-protein coupled receptors family 3 profile" evidence="13">
    <location>
        <begin position="1327"/>
        <end position="1375"/>
    </location>
</feature>
<feature type="non-terminal residue" evidence="14">
    <location>
        <position position="3351"/>
    </location>
</feature>
<feature type="non-terminal residue" evidence="14">
    <location>
        <position position="1"/>
    </location>
</feature>
<dbReference type="InterPro" id="IPR011500">
    <property type="entry name" value="GPCR_3_9-Cys_dom"/>
</dbReference>
<name>A0A8X8BQE4_POLSE</name>
<evidence type="ECO:0000256" key="1">
    <source>
        <dbReference type="ARBA" id="ARBA00004651"/>
    </source>
</evidence>
<dbReference type="Pfam" id="PF07562">
    <property type="entry name" value="NCD3G"/>
    <property type="match status" value="2"/>
</dbReference>
<proteinExistence type="inferred from homology"/>
<dbReference type="InterPro" id="IPR038550">
    <property type="entry name" value="GPCR_3_9-Cys_sf"/>
</dbReference>
<evidence type="ECO:0000256" key="11">
    <source>
        <dbReference type="ARBA" id="ARBA00023224"/>
    </source>
</evidence>
<dbReference type="Gene3D" id="2.10.50.30">
    <property type="entry name" value="GPCR, family 3, nine cysteines domain"/>
    <property type="match status" value="2"/>
</dbReference>
<sequence length="3351" mass="375500">MPVFTKEGDIIIGGIFVFHGLENTKNAFKDVPVLPKCKGEFQLAKAMIFAIEEINNSSDILPGVSVGYRIYDACTSIHLGIRAAMALMNAPDEDMFSDNSCKKSSNVHAIIGMSGSSHTIGVARVIRSFHIPLISYVATCACLSNKQEYPTFFRTIPSDYYQSRALAQLVKHFGWTWIGTVRSDNDYGNLGMATFIQAVQQEGICIEYTETVYISYPREKIIKTAHVIKQSSSKVIVAFLSLLDMDILLKELILQNVTGLQWIGSEGWISARIFSTEEVNQILGGAIGFAITDSLIPGLKDYMLNVHPSDTPGNALMNEFWETIFSCSMNSNTNASKCTGLENLREMKNEYTDVTELRIPNNVYKAAYAVAYSLHSLLKCKQEQVAVGNKTCENELPVEPWQISYIATCACLSNKQEFPTFFRTIPSDSYQSRALAQLVKHFGWTWIGTIRSDNDYGNLGMATFIQAVQEQGICIEYSESIYRTYPSEKIAATVRIIKESSSKVIVAFVTQQDMQILLKELIAQNITGRQWIGTEGWISARIFATEESYKILGGSIGFAISEAEIPGLKDYILNIHPSQDPGNALLNEFWETIFHCTMSPKENISTLTPCRGSENLRDISNDYTDISELRIPSNVYKAVYAIAYSLQNLLNCKNGEGPFVNKTCANKINIEPWQVLHYLKTVNFITNYGENVYFDENGDPTAKYDLINWQNNKYGNVHNKQEFPTFFRTIPSDSYQSRALAQLVKHFGWTWVGTIRSDNDYGNLGMATFIQTVQKEGICIEYSESIYYSYPSEKIAATVRLIKASSSKVIVAFLTKQDMEILLKELQNQNVTGRQWIGSEGWISARIFATEESYKILGGSIGFAISEAEIPGLKDYILNIHPSEAPGNAFLNEFWETVFHCSMSSNENASTLTPCTGSENLRDISNEYTDVSEFRIPGNVYKAVYAVAYSLQNLLSCKNGEGPFVNKTCANKINIEPWQISYVATCACLSNKQEFPTFFRTIPSDSYQSRALAQLVKHFGWTWVGTIRSDNDYGNLGLATFIQTVEKEGICIEYSESIYYSYPSEKIAATVRLIKASSSKVIVAFLTKQDMEILLKELQNQNVMGRQWIGSEGWISARIFATEESYKILGGSIGFAISEAEIPGLKDYILNIHPSEAPGNAFLNEFWETVFHCSMSSNENASTLTPCTESENLRDISNEYTDVSEFRIPGNVYKAVYAVAYSLQNLLSCKNGEGPFVKKTCANKINIEPWQVPRSVCSESCFPGTRKAVKKGKPVCCFDCIPCAEGEFSNTTNSIHCVRCPLEYKSNEQRTECILKEVEYLSFEELMGKLLMTIAMLGAIATFAVAVIFFYYRETPVVKANNSELSFLLLFSLMLSRWLWEAELRVGSSRLLRKYVENKEQLQRALNKKRHFTIEKAAKDYEASDAYKHIHKCSYCGNKARCELLNLKEFQYAQTMVFAIEEINNRTDILPNVALGYKLFDGCGSIHMVIKAAMALMNGQDEEVSLDTSCTKPSTVAIIGVSESPQSIGVATTIRSFNIPLVSHFATCACLSNKKEFPTFSRTIPSDYYQSRALAQLVKHFGWTWVGAIRSDNDYGNFGMATFVQAAQQQGICIEYSETIYRTNPRDNFLRVVDIIKASTSKVIVAFAYFMDMEMLMKELFIQRVTGLQWIGTEAWISASTLATGESYQILGGAVGFAISNAVIPGLREFLLNVRPSATSENNGLNELWENTFSCSLNSKDKPGGTNLCTGSEQLENVNNDYTDVSELRITNNVYKAVYSVAHSIQNIIKCQSALEHILNITCANQLRIDPFQVLQHLKTVNFTTKNGEKVYFDENGDPSARYELINWHHNEDGTIKFVTVGFYDASLPQEQQFIMNNNSIVWADSFDCIVCPLTYKTNELRDQCILKETDINFKEYQFAQTMIFAIEQINNRSDILPGVSLGYKIYDDCSSVTLAIRAGLALMNGYDEVMSDNPCNKPPTVAIIGHSGSSLSIGVATVISSFRISLVSYYATCICLSNRNEFPTFFRTIPSDNFQSRALAQLVKHFGWTWIGAVRSDNAYGNSGMATFLQAVQEEGVCIEYSEAIYRTYPREKLLKTVEIIKHSTSRVIVAFTTFIDLEFLIKELLLQNVTGLQWLGSEGWIATESLATEQYYRILNGAIGFAISNAVIPDLKEFLLGVRPSSSVNNIGLNEFWEDIFSCSINKATKEKIQCTGFENLNYVNNHYTDATELRITNNVYKAMYAIAYSLHNGITCESGQEASEQMACFSKLKVEPWQVLHFMKKVNFTTKSGERVYFDENGDPAARYEILNWQLSNNGAAKFVTVGIYDASLPDGKQFLMNNSAIVWTGGQNKATFLARKLPDNFNEAKFITFSMLIFCAVWITFIPAYISSPGKYTVAVEIFAILASAYGLLFCIFAPKILNLREFQVAETMILAVEEINNSTDILPGVTLGYKIYDDCSSMPLAIGAAMALMNGQEETTVPDKSCVKSSTVANIGLSESQSSKGVATVISPFNIPLISYYATCACLSNKHEFPSFFRTIPSDSFQSKALAQLVKHFGWNWIGAIRSDNDYGNFGMATFLQEVQQEDVCIEYSEVISRTYPREKFLKTVDVIRKSTSKVIVAFVAFKDMEFLVRELVYQNVSGMQWIGSEGWISTDQLATRENYRVLAGTFGFAVTNGFIKGLQEYLQNAKPSYIPGNTGLKELWESTFSCALTPENNTRLAKPCTGFETFQNVNNQYTDVSEIRITNNAYKAAYAIAYSLHDLFFCKTGKGPFANKTCANKAKIEPWQVLHYMRAVNYTTKNGENVYFDENGDPVARYEIINWQVNEEGVIKFVTIGLYDASLPEGKMTMLHVFFMELSSTVALQFFARLNPREFQFVESVIFAIENINNRTDILPGVTLGYKIYDDCSSIPLAIGAAMALVNGQEEIWQSDESCNKSSTVAIIGLSESQLSKAVATVLRPFHIPLISYFATCACLSNRKEFPTFFRTIPSDYYQSKALAQLVKYFGWTWIGVIRSDNEYGINGMATFIETVQLEGVCIDYVAIISRNNPRERYLETVNSIKHSTSKVIVAFTSSVDLENLIQEMLIQNITDLQWVGSEGWISNIKLATNETYRILGGAIGFATSNAQIPGLKEFLINLHPSENHGSSILDEVWESIFNCSLTLKNSTDMNNLCEKTDTLSQILQSLKQVNFTTKQGENVYFDDNGDPATRYELLNWQVNAEGLIKFVTVGIYDASLPERKQLIINNSSIIWAGSQNKMPKSECSKSCEPGTYKAIQQGRPICCFDCIPCADGEISNVTDSIECLKCPEEYRSSEEKDKCIMKDLVNYQIILMKQNSSHSACSSSVQFG</sequence>
<evidence type="ECO:0000256" key="8">
    <source>
        <dbReference type="ARBA" id="ARBA00023136"/>
    </source>
</evidence>
<dbReference type="InterPro" id="IPR000068">
    <property type="entry name" value="GPCR_3_Ca_sens_rcpt-rel"/>
</dbReference>
<gene>
    <name evidence="14" type="primary">Casr_16</name>
    <name evidence="14" type="ORF">GTO96_0000770</name>
</gene>
<evidence type="ECO:0000313" key="15">
    <source>
        <dbReference type="Proteomes" id="UP000886611"/>
    </source>
</evidence>
<reference evidence="14 15" key="1">
    <citation type="journal article" date="2021" name="Cell">
        <title>Tracing the genetic footprints of vertebrate landing in non-teleost ray-finned fishes.</title>
        <authorList>
            <person name="Bi X."/>
            <person name="Wang K."/>
            <person name="Yang L."/>
            <person name="Pan H."/>
            <person name="Jiang H."/>
            <person name="Wei Q."/>
            <person name="Fang M."/>
            <person name="Yu H."/>
            <person name="Zhu C."/>
            <person name="Cai Y."/>
            <person name="He Y."/>
            <person name="Gan X."/>
            <person name="Zeng H."/>
            <person name="Yu D."/>
            <person name="Zhu Y."/>
            <person name="Jiang H."/>
            <person name="Qiu Q."/>
            <person name="Yang H."/>
            <person name="Zhang Y.E."/>
            <person name="Wang W."/>
            <person name="Zhu M."/>
            <person name="He S."/>
            <person name="Zhang G."/>
        </authorList>
    </citation>
    <scope>NUCLEOTIDE SEQUENCE [LARGE SCALE GENOMIC DNA]</scope>
    <source>
        <strain evidence="14">Bchr_013</strain>
    </source>
</reference>
<dbReference type="InterPro" id="IPR017979">
    <property type="entry name" value="GPCR_3_CS"/>
</dbReference>
<keyword evidence="15" id="KW-1185">Reference proteome</keyword>
<comment type="caution">
    <text evidence="14">The sequence shown here is derived from an EMBL/GenBank/DDBJ whole genome shotgun (WGS) entry which is preliminary data.</text>
</comment>
<dbReference type="InterPro" id="IPR028082">
    <property type="entry name" value="Peripla_BP_I"/>
</dbReference>
<dbReference type="GO" id="GO:0004930">
    <property type="term" value="F:G protein-coupled receptor activity"/>
    <property type="evidence" value="ECO:0007669"/>
    <property type="project" value="UniProtKB-KW"/>
</dbReference>
<protein>
    <submittedName>
        <fullName evidence="14">CASR protein</fullName>
    </submittedName>
</protein>
<dbReference type="PRINTS" id="PR00248">
    <property type="entry name" value="GPCRMGR"/>
</dbReference>
<dbReference type="InterPro" id="IPR000337">
    <property type="entry name" value="GPCR_3"/>
</dbReference>
<dbReference type="EMBL" id="JAATIS010004040">
    <property type="protein sequence ID" value="KAG2463184.1"/>
    <property type="molecule type" value="Genomic_DNA"/>
</dbReference>
<feature type="transmembrane region" description="Helical" evidence="12">
    <location>
        <begin position="2370"/>
        <end position="2390"/>
    </location>
</feature>